<dbReference type="EMBL" id="PIQH01000004">
    <property type="protein sequence ID" value="RUO80611.1"/>
    <property type="molecule type" value="Genomic_DNA"/>
</dbReference>
<feature type="domain" description="VTT" evidence="2">
    <location>
        <begin position="53"/>
        <end position="157"/>
    </location>
</feature>
<feature type="transmembrane region" description="Helical" evidence="1">
    <location>
        <begin position="57"/>
        <end position="80"/>
    </location>
</feature>
<name>A0A432ZRZ9_9GAMM</name>
<dbReference type="RefSeq" id="WP_126841671.1">
    <property type="nucleotide sequence ID" value="NZ_PIQH01000004.1"/>
</dbReference>
<gene>
    <name evidence="3" type="ORF">CWI84_06010</name>
</gene>
<dbReference type="PANTHER" id="PTHR42709">
    <property type="entry name" value="ALKALINE PHOSPHATASE LIKE PROTEIN"/>
    <property type="match status" value="1"/>
</dbReference>
<organism evidence="3 4">
    <name type="scientific">Idiomarina tyrosinivorans</name>
    <dbReference type="NCBI Taxonomy" id="1445662"/>
    <lineage>
        <taxon>Bacteria</taxon>
        <taxon>Pseudomonadati</taxon>
        <taxon>Pseudomonadota</taxon>
        <taxon>Gammaproteobacteria</taxon>
        <taxon>Alteromonadales</taxon>
        <taxon>Idiomarinaceae</taxon>
        <taxon>Idiomarina</taxon>
    </lineage>
</organism>
<comment type="caution">
    <text evidence="3">The sequence shown here is derived from an EMBL/GenBank/DDBJ whole genome shotgun (WGS) entry which is preliminary data.</text>
</comment>
<dbReference type="AlphaFoldDB" id="A0A432ZRZ9"/>
<accession>A0A432ZRZ9</accession>
<dbReference type="Proteomes" id="UP000287996">
    <property type="component" value="Unassembled WGS sequence"/>
</dbReference>
<keyword evidence="1" id="KW-1133">Transmembrane helix</keyword>
<dbReference type="Pfam" id="PF09335">
    <property type="entry name" value="VTT_dom"/>
    <property type="match status" value="1"/>
</dbReference>
<evidence type="ECO:0000313" key="4">
    <source>
        <dbReference type="Proteomes" id="UP000287996"/>
    </source>
</evidence>
<dbReference type="GO" id="GO:0005886">
    <property type="term" value="C:plasma membrane"/>
    <property type="evidence" value="ECO:0007669"/>
    <property type="project" value="UniProtKB-ARBA"/>
</dbReference>
<feature type="transmembrane region" description="Helical" evidence="1">
    <location>
        <begin position="100"/>
        <end position="122"/>
    </location>
</feature>
<evidence type="ECO:0000256" key="1">
    <source>
        <dbReference type="SAM" id="Phobius"/>
    </source>
</evidence>
<feature type="transmembrane region" description="Helical" evidence="1">
    <location>
        <begin position="20"/>
        <end position="37"/>
    </location>
</feature>
<feature type="transmembrane region" description="Helical" evidence="1">
    <location>
        <begin position="175"/>
        <end position="194"/>
    </location>
</feature>
<feature type="transmembrane region" description="Helical" evidence="1">
    <location>
        <begin position="134"/>
        <end position="155"/>
    </location>
</feature>
<keyword evidence="1" id="KW-0472">Membrane</keyword>
<sequence length="195" mass="21614">MKIFSALYQRVLKWSSHPKASYFLAALSCTEAVFFPIPPDVMLAPMALARPQKAWHYALIATLASAFGGVAGYLLGFWAFDTVVQPMVETFGYQQGFVQVQQWFETWGVAIVFIAGFSPIPYKLFTVTAGMMSVAFIPFLLASVISRGLRFYLVAGLMKLGGAKMEAKLQQWIDTLGWALVALVVIGYGVYQFLK</sequence>
<keyword evidence="4" id="KW-1185">Reference proteome</keyword>
<dbReference type="OrthoDB" id="9810270at2"/>
<keyword evidence="1" id="KW-0812">Transmembrane</keyword>
<evidence type="ECO:0000259" key="2">
    <source>
        <dbReference type="Pfam" id="PF09335"/>
    </source>
</evidence>
<evidence type="ECO:0000313" key="3">
    <source>
        <dbReference type="EMBL" id="RUO80611.1"/>
    </source>
</evidence>
<reference evidence="3 4" key="1">
    <citation type="journal article" date="2011" name="Front. Microbiol.">
        <title>Genomic signatures of strain selection and enhancement in Bacillus atrophaeus var. globigii, a historical biowarfare simulant.</title>
        <authorList>
            <person name="Gibbons H.S."/>
            <person name="Broomall S.M."/>
            <person name="McNew L.A."/>
            <person name="Daligault H."/>
            <person name="Chapman C."/>
            <person name="Bruce D."/>
            <person name="Karavis M."/>
            <person name="Krepps M."/>
            <person name="McGregor P.A."/>
            <person name="Hong C."/>
            <person name="Park K.H."/>
            <person name="Akmal A."/>
            <person name="Feldman A."/>
            <person name="Lin J.S."/>
            <person name="Chang W.E."/>
            <person name="Higgs B.W."/>
            <person name="Demirev P."/>
            <person name="Lindquist J."/>
            <person name="Liem A."/>
            <person name="Fochler E."/>
            <person name="Read T.D."/>
            <person name="Tapia R."/>
            <person name="Johnson S."/>
            <person name="Bishop-Lilly K.A."/>
            <person name="Detter C."/>
            <person name="Han C."/>
            <person name="Sozhamannan S."/>
            <person name="Rosenzweig C.N."/>
            <person name="Skowronski E.W."/>
        </authorList>
    </citation>
    <scope>NUCLEOTIDE SEQUENCE [LARGE SCALE GENOMIC DNA]</scope>
    <source>
        <strain evidence="3 4">CC-PW-9</strain>
    </source>
</reference>
<dbReference type="InterPro" id="IPR051311">
    <property type="entry name" value="DedA_domain"/>
</dbReference>
<protein>
    <recommendedName>
        <fullName evidence="2">VTT domain-containing protein</fullName>
    </recommendedName>
</protein>
<proteinExistence type="predicted"/>
<dbReference type="PANTHER" id="PTHR42709:SF11">
    <property type="entry name" value="DEDA FAMILY PROTEIN"/>
    <property type="match status" value="1"/>
</dbReference>
<dbReference type="InterPro" id="IPR032816">
    <property type="entry name" value="VTT_dom"/>
</dbReference>